<protein>
    <submittedName>
        <fullName evidence="2">Uncharacterized protein</fullName>
    </submittedName>
</protein>
<dbReference type="EMBL" id="JAPFFF010000006">
    <property type="protein sequence ID" value="KAK8887176.1"/>
    <property type="molecule type" value="Genomic_DNA"/>
</dbReference>
<feature type="compositionally biased region" description="Polar residues" evidence="1">
    <location>
        <begin position="875"/>
        <end position="895"/>
    </location>
</feature>
<accession>A0ABR2K8H2</accession>
<evidence type="ECO:0000256" key="1">
    <source>
        <dbReference type="SAM" id="MobiDB-lite"/>
    </source>
</evidence>
<sequence length="1031" mass="116514">MITPLVTVESSTFSALLNENEMLQIKGPNVSIISTRNGFCSYFYYLPHQPRQFSFSSAFPERYALIYPASKERSELIVVLETYTGKVIRAIQMKAGILVTRVSIGTHIIFQETLYLNRVYYSSATQNELVSYYDLKSKAKVIASNKSLPQFVAYTESNLLVVVTLQPEIQVLASIPYQERFSFVHFKGLFITIGLNDGRLQIINTDNKSTRTVDTPHRTKPIYYAQGIAVTRDGTAFSIDTGETFLTHFRAESVSRGGSTIALVGKNQTKLFEFIKKPICSCLQFQPPEPFTSSIFVIEDLLLFASGSNIYSFDMTNVTKFATLHNAKTIIKILNSAALITVVYISNEGVKRIQTLVAGANKRDEEGIDAATDTKKQTWILEKNRIVAVRKSLLSIEEVKIIDLPEDHNYDSIFRMRDSVALYSSEEGTAAFIKNDKFIQFRLPRNAIIFAWPAICTAKGIFIYKKENESLRNSNQFEEIDSFDFGCIPVSVSSCCWLGYTLFAVEGNKVISINKNGEKQSIVQLPNNMCLLSAVLPSQLIFVTTIPELQIVVEKRPMILNILNDLEADPNLSALPYVLDHLPHLPIDPSQIKFSSRVALMSVYAKCPLSKVTPDVIDIYTRFGRFNELRAMVKNDKELSKLVADNAERCGQFEIARQIYEEIEDFDGLFIVFMVTRSIQNLQIMSKKYPLMNPALCLLGIQAQESNQSQADLNFIPLENIKLPKCKDLIKPQSFELAAGDESSEYSNIPLHMPAFDEPGDFGLHFYKLNSEEMQELQEQENDQQNQSNENVSSQQNQSQSQQNDENGNAENSNGTNEENKENQPEIRQNPVHQFTEERLKFDEDFFNEEDEDEIFKKDEVKRPVLQFNFQPRKSLVPSSVNPPNRFSLNPSKMSLASDDSDVSQVRRPRGSIQFKLDDSDSESLGSSPNPFGANAATLSRPNISPRKSRKSLLPSSAFKFNLDDQESMPQSPPQPRLRVQSSFDAFPRASFLENNNDKDGNQDGEKSENDNDSAHQSLSNEFKSNMFMEI</sequence>
<proteinExistence type="predicted"/>
<feature type="compositionally biased region" description="Basic and acidic residues" evidence="1">
    <location>
        <begin position="996"/>
        <end position="1014"/>
    </location>
</feature>
<feature type="compositionally biased region" description="Low complexity" evidence="1">
    <location>
        <begin position="783"/>
        <end position="807"/>
    </location>
</feature>
<comment type="caution">
    <text evidence="2">The sequence shown here is derived from an EMBL/GenBank/DDBJ whole genome shotgun (WGS) entry which is preliminary data.</text>
</comment>
<evidence type="ECO:0000313" key="3">
    <source>
        <dbReference type="Proteomes" id="UP001470230"/>
    </source>
</evidence>
<keyword evidence="3" id="KW-1185">Reference proteome</keyword>
<organism evidence="2 3">
    <name type="scientific">Tritrichomonas musculus</name>
    <dbReference type="NCBI Taxonomy" id="1915356"/>
    <lineage>
        <taxon>Eukaryota</taxon>
        <taxon>Metamonada</taxon>
        <taxon>Parabasalia</taxon>
        <taxon>Tritrichomonadida</taxon>
        <taxon>Tritrichomonadidae</taxon>
        <taxon>Tritrichomonas</taxon>
    </lineage>
</organism>
<name>A0ABR2K8H2_9EUKA</name>
<dbReference type="Proteomes" id="UP001470230">
    <property type="component" value="Unassembled WGS sequence"/>
</dbReference>
<evidence type="ECO:0000313" key="2">
    <source>
        <dbReference type="EMBL" id="KAK8887176.1"/>
    </source>
</evidence>
<reference evidence="2 3" key="1">
    <citation type="submission" date="2024-04" db="EMBL/GenBank/DDBJ databases">
        <title>Tritrichomonas musculus Genome.</title>
        <authorList>
            <person name="Alves-Ferreira E."/>
            <person name="Grigg M."/>
            <person name="Lorenzi H."/>
            <person name="Galac M."/>
        </authorList>
    </citation>
    <scope>NUCLEOTIDE SEQUENCE [LARGE SCALE GENOMIC DNA]</scope>
    <source>
        <strain evidence="2 3">EAF2021</strain>
    </source>
</reference>
<feature type="region of interest" description="Disordered" evidence="1">
    <location>
        <begin position="875"/>
        <end position="1031"/>
    </location>
</feature>
<feature type="region of interest" description="Disordered" evidence="1">
    <location>
        <begin position="775"/>
        <end position="834"/>
    </location>
</feature>
<dbReference type="SUPFAM" id="SSF63825">
    <property type="entry name" value="YWTD domain"/>
    <property type="match status" value="1"/>
</dbReference>
<feature type="compositionally biased region" description="Polar residues" evidence="1">
    <location>
        <begin position="1015"/>
        <end position="1024"/>
    </location>
</feature>
<gene>
    <name evidence="2" type="ORF">M9Y10_038214</name>
</gene>